<dbReference type="InterPro" id="IPR015424">
    <property type="entry name" value="PyrdxlP-dep_Trfase"/>
</dbReference>
<dbReference type="PANTHER" id="PTHR43643">
    <property type="entry name" value="HISTIDINOL-PHOSPHATE AMINOTRANSFERASE 2"/>
    <property type="match status" value="1"/>
</dbReference>
<keyword evidence="4" id="KW-0663">Pyridoxal phosphate</keyword>
<keyword evidence="3 6" id="KW-0808">Transferase</keyword>
<evidence type="ECO:0000256" key="1">
    <source>
        <dbReference type="ARBA" id="ARBA00007970"/>
    </source>
</evidence>
<dbReference type="RefSeq" id="WP_154364400.1">
    <property type="nucleotide sequence ID" value="NZ_CANMYZ010000004.1"/>
</dbReference>
<dbReference type="PROSITE" id="PS51318">
    <property type="entry name" value="TAT"/>
    <property type="match status" value="1"/>
</dbReference>
<dbReference type="Gene3D" id="3.90.1150.10">
    <property type="entry name" value="Aspartate Aminotransferase, domain 1"/>
    <property type="match status" value="1"/>
</dbReference>
<dbReference type="InterPro" id="IPR050106">
    <property type="entry name" value="HistidinolP_aminotransfase"/>
</dbReference>
<keyword evidence="2 6" id="KW-0032">Aminotransferase</keyword>
<feature type="domain" description="Aminotransferase class I/classII large" evidence="5">
    <location>
        <begin position="69"/>
        <end position="388"/>
    </location>
</feature>
<dbReference type="GO" id="GO:0008483">
    <property type="term" value="F:transaminase activity"/>
    <property type="evidence" value="ECO:0007669"/>
    <property type="project" value="UniProtKB-KW"/>
</dbReference>
<evidence type="ECO:0000256" key="4">
    <source>
        <dbReference type="ARBA" id="ARBA00022898"/>
    </source>
</evidence>
<dbReference type="Proteomes" id="UP000443153">
    <property type="component" value="Unassembled WGS sequence"/>
</dbReference>
<evidence type="ECO:0000313" key="7">
    <source>
        <dbReference type="Proteomes" id="UP000443153"/>
    </source>
</evidence>
<organism evidence="6 7">
    <name type="scientific">Maribacter luteus</name>
    <dbReference type="NCBI Taxonomy" id="2594478"/>
    <lineage>
        <taxon>Bacteria</taxon>
        <taxon>Pseudomonadati</taxon>
        <taxon>Bacteroidota</taxon>
        <taxon>Flavobacteriia</taxon>
        <taxon>Flavobacteriales</taxon>
        <taxon>Flavobacteriaceae</taxon>
        <taxon>Maribacter</taxon>
    </lineage>
</organism>
<dbReference type="InterPro" id="IPR015421">
    <property type="entry name" value="PyrdxlP-dep_Trfase_major"/>
</dbReference>
<evidence type="ECO:0000256" key="3">
    <source>
        <dbReference type="ARBA" id="ARBA00022679"/>
    </source>
</evidence>
<dbReference type="InterPro" id="IPR006311">
    <property type="entry name" value="TAT_signal"/>
</dbReference>
<keyword evidence="7" id="KW-1185">Reference proteome</keyword>
<dbReference type="InterPro" id="IPR004839">
    <property type="entry name" value="Aminotransferase_I/II_large"/>
</dbReference>
<dbReference type="Gene3D" id="3.40.640.10">
    <property type="entry name" value="Type I PLP-dependent aspartate aminotransferase-like (Major domain)"/>
    <property type="match status" value="1"/>
</dbReference>
<accession>A0A6I2MIJ0</accession>
<reference evidence="6 7" key="1">
    <citation type="submission" date="2019-11" db="EMBL/GenBank/DDBJ databases">
        <title>Maribacter lutea sp. nov., a marine bacterium isolated from intertidal sand.</title>
        <authorList>
            <person name="Liu A."/>
        </authorList>
    </citation>
    <scope>NUCLEOTIDE SEQUENCE [LARGE SCALE GENOMIC DNA]</scope>
    <source>
        <strain evidence="6 7">RZ05</strain>
    </source>
</reference>
<evidence type="ECO:0000256" key="2">
    <source>
        <dbReference type="ARBA" id="ARBA00022576"/>
    </source>
</evidence>
<dbReference type="EMBL" id="WKJH01000002">
    <property type="protein sequence ID" value="MRX63518.1"/>
    <property type="molecule type" value="Genomic_DNA"/>
</dbReference>
<protein>
    <submittedName>
        <fullName evidence="6">Aminotransferase class I/II-fold pyridoxal phosphate-dependent enzyme</fullName>
    </submittedName>
</protein>
<sequence>MKTTTVNRREWLKKGMLTAAGVMAAPYLSHGAFSSRPITIDAEGNIPYTPFFKEYLPYNVTNSVDLAAKLNANENPYGPSPMAVEALQKVAYKGNRYAWQELFDLMDKIAKYEGLESKNIIMGPGSSDILEKTAMVFFKDGGNVVSADPSYMSLIKVAQATGGTWKAIPLKDDWSHDLDAMEKAIDADTKLVYICNPNNPTGTITDSKKLMDFCSRVSEKVPVFVDEAYLGFLEDGHKVHSMAPLVKEGKNVIVARTFSKIHGMAGLRVGYGLATPETLARIEKITRGGMGISFTSIFAALASMDDIEFQKKSRDLNTASRKYVFEALKEMGHKPVESYTSFMIFPIEMEGKAFLEKMTAEKVGVRAFEFMDKTWCRVSMGTMDEMKLFTAALDKVLV</sequence>
<evidence type="ECO:0000259" key="5">
    <source>
        <dbReference type="Pfam" id="PF00155"/>
    </source>
</evidence>
<dbReference type="GO" id="GO:0030170">
    <property type="term" value="F:pyridoxal phosphate binding"/>
    <property type="evidence" value="ECO:0007669"/>
    <property type="project" value="InterPro"/>
</dbReference>
<dbReference type="PANTHER" id="PTHR43643:SF3">
    <property type="entry name" value="HISTIDINOL-PHOSPHATE AMINOTRANSFERASE"/>
    <property type="match status" value="1"/>
</dbReference>
<proteinExistence type="inferred from homology"/>
<dbReference type="AlphaFoldDB" id="A0A6I2MIJ0"/>
<comment type="caution">
    <text evidence="6">The sequence shown here is derived from an EMBL/GenBank/DDBJ whole genome shotgun (WGS) entry which is preliminary data.</text>
</comment>
<dbReference type="CDD" id="cd00609">
    <property type="entry name" value="AAT_like"/>
    <property type="match status" value="1"/>
</dbReference>
<dbReference type="Pfam" id="PF00155">
    <property type="entry name" value="Aminotran_1_2"/>
    <property type="match status" value="1"/>
</dbReference>
<evidence type="ECO:0000313" key="6">
    <source>
        <dbReference type="EMBL" id="MRX63518.1"/>
    </source>
</evidence>
<dbReference type="SUPFAM" id="SSF53383">
    <property type="entry name" value="PLP-dependent transferases"/>
    <property type="match status" value="1"/>
</dbReference>
<dbReference type="OrthoDB" id="9813612at2"/>
<gene>
    <name evidence="6" type="ORF">GJ691_04985</name>
</gene>
<name>A0A6I2MIJ0_9FLAO</name>
<dbReference type="InterPro" id="IPR015422">
    <property type="entry name" value="PyrdxlP-dep_Trfase_small"/>
</dbReference>
<comment type="similarity">
    <text evidence="1">Belongs to the class-II pyridoxal-phosphate-dependent aminotransferase family. Histidinol-phosphate aminotransferase subfamily.</text>
</comment>